<reference evidence="9" key="1">
    <citation type="submission" date="2020-02" db="EMBL/GenBank/DDBJ databases">
        <title>Identification and distribution of gene clusters putatively required for synthesis of sphingolipid metabolism inhibitors in phylogenetically diverse species of the filamentous fungus Fusarium.</title>
        <authorList>
            <person name="Kim H.-S."/>
            <person name="Busman M."/>
            <person name="Brown D.W."/>
            <person name="Divon H."/>
            <person name="Uhlig S."/>
            <person name="Proctor R.H."/>
        </authorList>
    </citation>
    <scope>NUCLEOTIDE SEQUENCE [LARGE SCALE GENOMIC DNA]</scope>
    <source>
        <strain evidence="9">NRRL 39464</strain>
    </source>
</reference>
<dbReference type="Proteomes" id="UP000558688">
    <property type="component" value="Unassembled WGS sequence"/>
</dbReference>
<feature type="compositionally biased region" description="Acidic residues" evidence="6">
    <location>
        <begin position="42"/>
        <end position="52"/>
    </location>
</feature>
<feature type="transmembrane region" description="Helical" evidence="7">
    <location>
        <begin position="1038"/>
        <end position="1056"/>
    </location>
</feature>
<feature type="transmembrane region" description="Helical" evidence="7">
    <location>
        <begin position="752"/>
        <end position="777"/>
    </location>
</feature>
<evidence type="ECO:0000256" key="6">
    <source>
        <dbReference type="SAM" id="MobiDB-lite"/>
    </source>
</evidence>
<feature type="transmembrane region" description="Helical" evidence="7">
    <location>
        <begin position="972"/>
        <end position="993"/>
    </location>
</feature>
<dbReference type="InterPro" id="IPR052761">
    <property type="entry name" value="Fungal_Detox/Toxin_TFs"/>
</dbReference>
<feature type="region of interest" description="Disordered" evidence="6">
    <location>
        <begin position="599"/>
        <end position="621"/>
    </location>
</feature>
<dbReference type="CDD" id="cd12148">
    <property type="entry name" value="fungal_TF_MHR"/>
    <property type="match status" value="1"/>
</dbReference>
<feature type="compositionally biased region" description="Basic and acidic residues" evidence="6">
    <location>
        <begin position="7"/>
        <end position="23"/>
    </location>
</feature>
<dbReference type="AlphaFoldDB" id="A0A8H5ALB2"/>
<feature type="transmembrane region" description="Helical" evidence="7">
    <location>
        <begin position="881"/>
        <end position="898"/>
    </location>
</feature>
<dbReference type="GO" id="GO:0003677">
    <property type="term" value="F:DNA binding"/>
    <property type="evidence" value="ECO:0007669"/>
    <property type="project" value="InterPro"/>
</dbReference>
<dbReference type="InterPro" id="IPR036259">
    <property type="entry name" value="MFS_trans_sf"/>
</dbReference>
<evidence type="ECO:0000259" key="8">
    <source>
        <dbReference type="PROSITE" id="PS50850"/>
    </source>
</evidence>
<dbReference type="EMBL" id="JAAFOW010000343">
    <property type="protein sequence ID" value="KAF5266762.1"/>
    <property type="molecule type" value="Genomic_DNA"/>
</dbReference>
<keyword evidence="4 7" id="KW-0472">Membrane</keyword>
<gene>
    <name evidence="9" type="ORF">FOXYS1_2374</name>
</gene>
<feature type="domain" description="Major facilitator superfamily (MFS) profile" evidence="8">
    <location>
        <begin position="713"/>
        <end position="1160"/>
    </location>
</feature>
<feature type="transmembrane region" description="Helical" evidence="7">
    <location>
        <begin position="710"/>
        <end position="732"/>
    </location>
</feature>
<feature type="transmembrane region" description="Helical" evidence="7">
    <location>
        <begin position="850"/>
        <end position="869"/>
    </location>
</feature>
<dbReference type="GO" id="GO:0022857">
    <property type="term" value="F:transmembrane transporter activity"/>
    <property type="evidence" value="ECO:0007669"/>
    <property type="project" value="InterPro"/>
</dbReference>
<dbReference type="PANTHER" id="PTHR47425">
    <property type="entry name" value="FARB-RELATED"/>
    <property type="match status" value="1"/>
</dbReference>
<dbReference type="GO" id="GO:0016020">
    <property type="term" value="C:membrane"/>
    <property type="evidence" value="ECO:0007669"/>
    <property type="project" value="UniProtKB-SubCell"/>
</dbReference>
<organism evidence="9 10">
    <name type="scientific">Fusarium oxysporum</name>
    <name type="common">Fusarium vascular wilt</name>
    <dbReference type="NCBI Taxonomy" id="5507"/>
    <lineage>
        <taxon>Eukaryota</taxon>
        <taxon>Fungi</taxon>
        <taxon>Dikarya</taxon>
        <taxon>Ascomycota</taxon>
        <taxon>Pezizomycotina</taxon>
        <taxon>Sordariomycetes</taxon>
        <taxon>Hypocreomycetidae</taxon>
        <taxon>Hypocreales</taxon>
        <taxon>Nectriaceae</taxon>
        <taxon>Fusarium</taxon>
        <taxon>Fusarium oxysporum species complex</taxon>
    </lineage>
</organism>
<evidence type="ECO:0000256" key="3">
    <source>
        <dbReference type="ARBA" id="ARBA00022989"/>
    </source>
</evidence>
<evidence type="ECO:0000256" key="1">
    <source>
        <dbReference type="ARBA" id="ARBA00004141"/>
    </source>
</evidence>
<dbReference type="InterPro" id="IPR020846">
    <property type="entry name" value="MFS_dom"/>
</dbReference>
<feature type="transmembrane region" description="Helical" evidence="7">
    <location>
        <begin position="1108"/>
        <end position="1125"/>
    </location>
</feature>
<dbReference type="SUPFAM" id="SSF103473">
    <property type="entry name" value="MFS general substrate transporter"/>
    <property type="match status" value="1"/>
</dbReference>
<evidence type="ECO:0000256" key="7">
    <source>
        <dbReference type="SAM" id="Phobius"/>
    </source>
</evidence>
<keyword evidence="5" id="KW-0539">Nucleus</keyword>
<accession>A0A8H5ALB2</accession>
<evidence type="ECO:0000313" key="10">
    <source>
        <dbReference type="Proteomes" id="UP000558688"/>
    </source>
</evidence>
<feature type="region of interest" description="Disordered" evidence="6">
    <location>
        <begin position="1"/>
        <end position="73"/>
    </location>
</feature>
<dbReference type="Pfam" id="PF04082">
    <property type="entry name" value="Fungal_trans"/>
    <property type="match status" value="1"/>
</dbReference>
<dbReference type="PROSITE" id="PS50850">
    <property type="entry name" value="MFS"/>
    <property type="match status" value="1"/>
</dbReference>
<feature type="transmembrane region" description="Helical" evidence="7">
    <location>
        <begin position="789"/>
        <end position="813"/>
    </location>
</feature>
<dbReference type="SMART" id="SM00906">
    <property type="entry name" value="Fungal_trans"/>
    <property type="match status" value="1"/>
</dbReference>
<protein>
    <recommendedName>
        <fullName evidence="8">Major facilitator superfamily (MFS) profile domain-containing protein</fullName>
    </recommendedName>
</protein>
<comment type="subcellular location">
    <subcellularLocation>
        <location evidence="1">Membrane</location>
        <topology evidence="1">Multi-pass membrane protein</topology>
    </subcellularLocation>
</comment>
<evidence type="ECO:0000256" key="4">
    <source>
        <dbReference type="ARBA" id="ARBA00023136"/>
    </source>
</evidence>
<dbReference type="GO" id="GO:0006351">
    <property type="term" value="P:DNA-templated transcription"/>
    <property type="evidence" value="ECO:0007669"/>
    <property type="project" value="InterPro"/>
</dbReference>
<evidence type="ECO:0000256" key="2">
    <source>
        <dbReference type="ARBA" id="ARBA00022692"/>
    </source>
</evidence>
<dbReference type="PANTHER" id="PTHR47425:SF3">
    <property type="entry name" value="ZN(II)2CYS6 TRANSCRIPTION FACTOR (EUROFUNG)"/>
    <property type="match status" value="1"/>
</dbReference>
<keyword evidence="3 7" id="KW-1133">Transmembrane helix</keyword>
<evidence type="ECO:0000313" key="9">
    <source>
        <dbReference type="EMBL" id="KAF5266762.1"/>
    </source>
</evidence>
<name>A0A8H5ALB2_FUSOX</name>
<comment type="caution">
    <text evidence="9">The sequence shown here is derived from an EMBL/GenBank/DDBJ whole genome shotgun (WGS) entry which is preliminary data.</text>
</comment>
<dbReference type="InterPro" id="IPR007219">
    <property type="entry name" value="XnlR_reg_dom"/>
</dbReference>
<keyword evidence="2 7" id="KW-0812">Transmembrane</keyword>
<proteinExistence type="predicted"/>
<feature type="transmembrane region" description="Helical" evidence="7">
    <location>
        <begin position="1137"/>
        <end position="1155"/>
    </location>
</feature>
<dbReference type="Gene3D" id="1.20.1250.20">
    <property type="entry name" value="MFS general substrate transporter like domains"/>
    <property type="match status" value="1"/>
</dbReference>
<sequence length="1193" mass="133580">MPSPPRAEQDTDRTGNKRKRDDQPPDSSAKRSAPRACLEGVLQDDDGQEDSADNSAAAPIQLPLAPPSNYPQTLPQYIRPLPSHLKPIDIEYLTDKGCLRIPDDELQCELFRLHILYVHPFMPVVDLPDFLLSVARRDGSSQVSLLLFQAIMFAAVVYIDPDYCTERGYENRKAIRKEFFEKVRLLYHLDAEPDRIARLQALLLMTYWYERADDEKDTWHWTGIALSQIHIMGIHRSPEQLDISVKAKRGRKRIWWSCYVRDRLLALGIRRPARIRPDTFNVPNLTVEDLEMGPFNDTVTSFLGNTQITDSATQKGLMLCFVELTKLCVHIGDILFSQYSVLSNDISKADEKITMMVIPKKSAQQMQDMDKCDLKLRGWIQNLESPCRYKADQYQQRPEILQSRSALYLHQTLLYMIYLTSTAILHRPQAQRSGDSSEDNINTKRSADKIADAAGGITQVAYDLHQRDQLRFASTSAIPALLSAILIHLNDIGSSRHEARYASIGQFYQCWQAIQYLRDMYASADHVIWFLEAVIQRTHVNIPMLNLTSTSNLTSGQLVQKKQQARKGNAVVEKGSQIPEAGGRMALNASNSLITPETIGTLPIGTHSDGETGGESSTGLQMDGGSIESQFFVDPLNDPWTDFDAEANLLQALVHFDADPNFFPVTNIGPQEREILPLQTMDREKTNETSLRKASILEGEAIIPRLKPRIIFIIVFLGFGSASMGYASSIIATTLSQPSWYATMKLGTTSDMTALIGATNGGFYAGGAFGSIFSGYFAHRYGRKKSAALAALIILISSALITASYHIAMFITFRVFQGWGSFQMLSTIPMWMAELVPPHRRGMLVQIHPAMINTGYTVASYTGVGFFYYTSGGKDTWRGPLGLAGLFPLLLLLGIYWIPESPRYLLSNDRKEEAWDVLRQLHSDPRDPNHLYAKNELDQIERQVHLDNAKSAKSISGNYLKIFQRASFRKRFFMTIFLTFAQMSSGALVVNNYGGLIYKSLGFSSSAVLQMQGGYQLCGWVMNTANMFFIDKFPRNKLLCFGFATCGITVIFEAALQKHYLGTTYQPGLIACTAFLFLNVTCFGLFVEGPGFTYIAEIWPTFLRGEGYALGMCSLCVTSIIWLQSAPTAFESIGWKFYIIFIVIDAIAAVVVWFYPDTLGKPLEEIAAVFGDTDMVALLPREDVLKSESGNTA</sequence>
<feature type="transmembrane region" description="Helical" evidence="7">
    <location>
        <begin position="819"/>
        <end position="838"/>
    </location>
</feature>
<dbReference type="InterPro" id="IPR005828">
    <property type="entry name" value="MFS_sugar_transport-like"/>
</dbReference>
<evidence type="ECO:0000256" key="5">
    <source>
        <dbReference type="ARBA" id="ARBA00023242"/>
    </source>
</evidence>
<feature type="transmembrane region" description="Helical" evidence="7">
    <location>
        <begin position="1068"/>
        <end position="1087"/>
    </location>
</feature>
<dbReference type="Pfam" id="PF00083">
    <property type="entry name" value="Sugar_tr"/>
    <property type="match status" value="1"/>
</dbReference>
<dbReference type="GO" id="GO:0008270">
    <property type="term" value="F:zinc ion binding"/>
    <property type="evidence" value="ECO:0007669"/>
    <property type="project" value="InterPro"/>
</dbReference>